<evidence type="ECO:0008006" key="4">
    <source>
        <dbReference type="Google" id="ProtNLM"/>
    </source>
</evidence>
<feature type="transmembrane region" description="Helical" evidence="1">
    <location>
        <begin position="222"/>
        <end position="245"/>
    </location>
</feature>
<protein>
    <recommendedName>
        <fullName evidence="4">EpsG family protein</fullName>
    </recommendedName>
</protein>
<feature type="transmembrane region" description="Helical" evidence="1">
    <location>
        <begin position="33"/>
        <end position="53"/>
    </location>
</feature>
<proteinExistence type="predicted"/>
<dbReference type="RefSeq" id="WP_204119743.1">
    <property type="nucleotide sequence ID" value="NZ_BOLV01000026.1"/>
</dbReference>
<evidence type="ECO:0000313" key="3">
    <source>
        <dbReference type="Proteomes" id="UP001597199"/>
    </source>
</evidence>
<keyword evidence="1" id="KW-0812">Transmembrane</keyword>
<feature type="transmembrane region" description="Helical" evidence="1">
    <location>
        <begin position="311"/>
        <end position="329"/>
    </location>
</feature>
<feature type="transmembrane region" description="Helical" evidence="1">
    <location>
        <begin position="134"/>
        <end position="149"/>
    </location>
</feature>
<evidence type="ECO:0000256" key="1">
    <source>
        <dbReference type="SAM" id="Phobius"/>
    </source>
</evidence>
<keyword evidence="3" id="KW-1185">Reference proteome</keyword>
<keyword evidence="1" id="KW-1133">Transmembrane helix</keyword>
<comment type="caution">
    <text evidence="2">The sequence shown here is derived from an EMBL/GenBank/DDBJ whole genome shotgun (WGS) entry which is preliminary data.</text>
</comment>
<name>A0ABW4BHJ4_9LACO</name>
<accession>A0ABW4BHJ4</accession>
<feature type="transmembrane region" description="Helical" evidence="1">
    <location>
        <begin position="282"/>
        <end position="299"/>
    </location>
</feature>
<organism evidence="2 3">
    <name type="scientific">Lacticaseibacillus suilingensis</name>
    <dbReference type="NCBI Taxonomy" id="2799577"/>
    <lineage>
        <taxon>Bacteria</taxon>
        <taxon>Bacillati</taxon>
        <taxon>Bacillota</taxon>
        <taxon>Bacilli</taxon>
        <taxon>Lactobacillales</taxon>
        <taxon>Lactobacillaceae</taxon>
        <taxon>Lacticaseibacillus</taxon>
    </lineage>
</organism>
<keyword evidence="1" id="KW-0472">Membrane</keyword>
<gene>
    <name evidence="2" type="ORF">ACFQ41_10310</name>
</gene>
<feature type="transmembrane region" description="Helical" evidence="1">
    <location>
        <begin position="335"/>
        <end position="352"/>
    </location>
</feature>
<dbReference type="Proteomes" id="UP001597199">
    <property type="component" value="Unassembled WGS sequence"/>
</dbReference>
<evidence type="ECO:0000313" key="2">
    <source>
        <dbReference type="EMBL" id="MFD1399699.1"/>
    </source>
</evidence>
<feature type="transmembrane region" description="Helical" evidence="1">
    <location>
        <begin position="180"/>
        <end position="202"/>
    </location>
</feature>
<feature type="transmembrane region" description="Helical" evidence="1">
    <location>
        <begin position="361"/>
        <end position="383"/>
    </location>
</feature>
<sequence>MLTIFTLILVAVSPLAGLYPAGKQLLFGKRKFIDILPMALILSLLGLFYVPIVQVDLTRYFSQLDVVRNMTSFPQFLQSLDLSQQVQISQQVFFYLMSRLSWNNLLPFTVVLIVSCIGFYIIKDFGSNLRLNNSFMALCYIAFALMMPWGQVITNIRYISSVSIFMFAIYRDLYQGKKGAVTWLLYFVACTMHIATFVLLGVRLGLLFIQLLKSEISQTKRICIYVGLLIVLVFFMQTSIFKMVLSKGLVYLNGGGEGSGVQQWFAQADSSLGRSLGKHIEMFFLLTQVVIMGIGLTKAARSRTAINSSLVGMYSFTMIMMVITLFWTLLAGTTWIRFAFLVDFCAIFIIYAEENYLTDRYLVLVNQTLWIGMFIWSVIWQVYQYVGSEMMTRGDYYNILFPFRWLIQ</sequence>
<feature type="transmembrane region" description="Helical" evidence="1">
    <location>
        <begin position="105"/>
        <end position="122"/>
    </location>
</feature>
<reference evidence="3" key="1">
    <citation type="journal article" date="2019" name="Int. J. Syst. Evol. Microbiol.">
        <title>The Global Catalogue of Microorganisms (GCM) 10K type strain sequencing project: providing services to taxonomists for standard genome sequencing and annotation.</title>
        <authorList>
            <consortium name="The Broad Institute Genomics Platform"/>
            <consortium name="The Broad Institute Genome Sequencing Center for Infectious Disease"/>
            <person name="Wu L."/>
            <person name="Ma J."/>
        </authorList>
    </citation>
    <scope>NUCLEOTIDE SEQUENCE [LARGE SCALE GENOMIC DNA]</scope>
    <source>
        <strain evidence="3">CCM 9110</strain>
    </source>
</reference>
<dbReference type="EMBL" id="JBHTOA010000037">
    <property type="protein sequence ID" value="MFD1399699.1"/>
    <property type="molecule type" value="Genomic_DNA"/>
</dbReference>